<proteinExistence type="predicted"/>
<reference evidence="2" key="1">
    <citation type="submission" date="2020-02" db="EMBL/GenBank/DDBJ databases">
        <authorList>
            <person name="Meier V. D."/>
        </authorList>
    </citation>
    <scope>NUCLEOTIDE SEQUENCE</scope>
    <source>
        <strain evidence="2">AVDCRST_MAG19</strain>
    </source>
</reference>
<feature type="region of interest" description="Disordered" evidence="1">
    <location>
        <begin position="170"/>
        <end position="228"/>
    </location>
</feature>
<feature type="compositionally biased region" description="Gly residues" evidence="1">
    <location>
        <begin position="193"/>
        <end position="228"/>
    </location>
</feature>
<dbReference type="AlphaFoldDB" id="A0A6J4VX01"/>
<feature type="compositionally biased region" description="Low complexity" evidence="1">
    <location>
        <begin position="20"/>
        <end position="33"/>
    </location>
</feature>
<name>A0A6J4VX01_9BACT</name>
<gene>
    <name evidence="2" type="ORF">AVDCRST_MAG19-4584</name>
</gene>
<evidence type="ECO:0000256" key="1">
    <source>
        <dbReference type="SAM" id="MobiDB-lite"/>
    </source>
</evidence>
<protein>
    <submittedName>
        <fullName evidence="2">Uncharacterized protein</fullName>
    </submittedName>
</protein>
<dbReference type="EMBL" id="CADCWL010000250">
    <property type="protein sequence ID" value="CAA9585441.1"/>
    <property type="molecule type" value="Genomic_DNA"/>
</dbReference>
<feature type="region of interest" description="Disordered" evidence="1">
    <location>
        <begin position="1"/>
        <end position="39"/>
    </location>
</feature>
<feature type="compositionally biased region" description="Basic and acidic residues" evidence="1">
    <location>
        <begin position="1"/>
        <end position="18"/>
    </location>
</feature>
<sequence length="228" mass="23387">MGFLERLFRGSDQPERQRRPTTLRPASRPAARTARTDDERAIERYRYLLKTAPPETMEQAHAEAFAQLTPEQRRTVLQELTQTLPESERAAATQAGDDPQALARTATRAEMRQPGTMERTFGGGRQGMMGGGIGGMGMGGMLGGSFLSSIAGVMVGSAIANQFFNDSGYNDESGGGDGEGGEGGDAGAEDTGAGDGGDVGGGDAGGDFGGGDFGGGDFGGGDFGGGDF</sequence>
<organism evidence="2">
    <name type="scientific">uncultured Thermomicrobiales bacterium</name>
    <dbReference type="NCBI Taxonomy" id="1645740"/>
    <lineage>
        <taxon>Bacteria</taxon>
        <taxon>Pseudomonadati</taxon>
        <taxon>Thermomicrobiota</taxon>
        <taxon>Thermomicrobia</taxon>
        <taxon>Thermomicrobiales</taxon>
        <taxon>environmental samples</taxon>
    </lineage>
</organism>
<evidence type="ECO:0000313" key="2">
    <source>
        <dbReference type="EMBL" id="CAA9585441.1"/>
    </source>
</evidence>
<feature type="compositionally biased region" description="Gly residues" evidence="1">
    <location>
        <begin position="173"/>
        <end position="186"/>
    </location>
</feature>
<accession>A0A6J4VX01</accession>